<organism evidence="5 6">
    <name type="scientific">Ignisphaera aggregans</name>
    <dbReference type="NCBI Taxonomy" id="334771"/>
    <lineage>
        <taxon>Archaea</taxon>
        <taxon>Thermoproteota</taxon>
        <taxon>Thermoprotei</taxon>
        <taxon>Desulfurococcales</taxon>
        <taxon>Desulfurococcaceae</taxon>
        <taxon>Ignisphaera</taxon>
    </lineage>
</organism>
<accession>A0A832YZH0</accession>
<evidence type="ECO:0000313" key="6">
    <source>
        <dbReference type="Proteomes" id="UP000605805"/>
    </source>
</evidence>
<sequence>MIVGIAYSINDAAGRGAAEKLVSMLRCNEVRIDRAVRGLRCLGSGFVAYIAGFHEDVLYLEFLDTVMPSEIEFYIVLSRHSARSAIPSLTVHTPGNPWHRADAGGSPWEVPLANPIFMWYALKALKELRESSKLNNFEVCYEVTHHGPTSLLKPITFVEIGSSEREWHLEEAHRVLAEGVRIALEELANTRGKPCKVSVGFGGPHYAPVFTHRALKYGECYGHILASYVLKDLSPEDLARACSLVIDRTPDRDQVVIEKIKSAYRRVIEEIARGKGVEVTRL</sequence>
<dbReference type="EC" id="3.1.1.96" evidence="4"/>
<reference evidence="5" key="1">
    <citation type="journal article" date="2020" name="ISME J.">
        <title>Gammaproteobacteria mediating utilization of methyl-, sulfur- and petroleum organic compounds in deep ocean hydrothermal plumes.</title>
        <authorList>
            <person name="Zhou Z."/>
            <person name="Liu Y."/>
            <person name="Pan J."/>
            <person name="Cron B.R."/>
            <person name="Toner B.M."/>
            <person name="Anantharaman K."/>
            <person name="Breier J.A."/>
            <person name="Dick G.J."/>
            <person name="Li M."/>
        </authorList>
    </citation>
    <scope>NUCLEOTIDE SEQUENCE</scope>
    <source>
        <strain evidence="5">SZUA-1435</strain>
    </source>
</reference>
<comment type="catalytic activity">
    <reaction evidence="4">
        <text>a D-aminoacyl-tRNA + H2O = a tRNA + a D-alpha-amino acid + H(+)</text>
        <dbReference type="Rhea" id="RHEA:13953"/>
        <dbReference type="Rhea" id="RHEA-COMP:10123"/>
        <dbReference type="Rhea" id="RHEA-COMP:10124"/>
        <dbReference type="ChEBI" id="CHEBI:15377"/>
        <dbReference type="ChEBI" id="CHEBI:15378"/>
        <dbReference type="ChEBI" id="CHEBI:59871"/>
        <dbReference type="ChEBI" id="CHEBI:78442"/>
        <dbReference type="ChEBI" id="CHEBI:79333"/>
        <dbReference type="EC" id="3.1.1.96"/>
    </reaction>
</comment>
<dbReference type="PANTHER" id="PTHR34667">
    <property type="entry name" value="D-AMINOACYL-TRNA DEACYLASE"/>
    <property type="match status" value="1"/>
</dbReference>
<name>A0A832YZH0_9CREN</name>
<dbReference type="EMBL" id="DQTV01000090">
    <property type="protein sequence ID" value="HIP57372.1"/>
    <property type="molecule type" value="Genomic_DNA"/>
</dbReference>
<comment type="catalytic activity">
    <reaction evidence="4">
        <text>glycyl-tRNA(Ala) + H2O = tRNA(Ala) + glycine + H(+)</text>
        <dbReference type="Rhea" id="RHEA:53744"/>
        <dbReference type="Rhea" id="RHEA-COMP:9657"/>
        <dbReference type="Rhea" id="RHEA-COMP:13640"/>
        <dbReference type="ChEBI" id="CHEBI:15377"/>
        <dbReference type="ChEBI" id="CHEBI:15378"/>
        <dbReference type="ChEBI" id="CHEBI:57305"/>
        <dbReference type="ChEBI" id="CHEBI:78442"/>
        <dbReference type="ChEBI" id="CHEBI:78522"/>
        <dbReference type="EC" id="3.1.1.96"/>
    </reaction>
</comment>
<dbReference type="GO" id="GO:0019478">
    <property type="term" value="P:D-amino acid catabolic process"/>
    <property type="evidence" value="ECO:0007669"/>
    <property type="project" value="UniProtKB-UniRule"/>
</dbReference>
<gene>
    <name evidence="4" type="primary">dtdA</name>
    <name evidence="5" type="ORF">EYH02_04820</name>
</gene>
<evidence type="ECO:0000256" key="1">
    <source>
        <dbReference type="ARBA" id="ARBA00022723"/>
    </source>
</evidence>
<dbReference type="Proteomes" id="UP000605805">
    <property type="component" value="Unassembled WGS sequence"/>
</dbReference>
<dbReference type="PIRSF" id="PIRSF016210">
    <property type="entry name" value="UCP016210"/>
    <property type="match status" value="1"/>
</dbReference>
<dbReference type="InterPro" id="IPR007508">
    <property type="entry name" value="DtdA"/>
</dbReference>
<evidence type="ECO:0000256" key="2">
    <source>
        <dbReference type="ARBA" id="ARBA00022801"/>
    </source>
</evidence>
<dbReference type="Pfam" id="PF04414">
    <property type="entry name" value="tRNA_deacylase"/>
    <property type="match status" value="1"/>
</dbReference>
<dbReference type="AlphaFoldDB" id="A0A832YZH0"/>
<keyword evidence="3 4" id="KW-0862">Zinc</keyword>
<protein>
    <recommendedName>
        <fullName evidence="4">D-aminoacyl-tRNA deacylase</fullName>
        <ecNumber evidence="4">3.1.1.96</ecNumber>
    </recommendedName>
</protein>
<dbReference type="GO" id="GO:0051499">
    <property type="term" value="F:D-aminoacyl-tRNA deacylase activity"/>
    <property type="evidence" value="ECO:0007669"/>
    <property type="project" value="UniProtKB-UniRule"/>
</dbReference>
<evidence type="ECO:0000256" key="3">
    <source>
        <dbReference type="ARBA" id="ARBA00022833"/>
    </source>
</evidence>
<dbReference type="Gene3D" id="3.40.50.10700">
    <property type="entry name" value="AF0625-like"/>
    <property type="match status" value="1"/>
</dbReference>
<comment type="caution">
    <text evidence="5">The sequence shown here is derived from an EMBL/GenBank/DDBJ whole genome shotgun (WGS) entry which is preliminary data.</text>
</comment>
<evidence type="ECO:0000256" key="4">
    <source>
        <dbReference type="HAMAP-Rule" id="MF_00562"/>
    </source>
</evidence>
<dbReference type="GO" id="GO:0008270">
    <property type="term" value="F:zinc ion binding"/>
    <property type="evidence" value="ECO:0007669"/>
    <property type="project" value="UniProtKB-UniRule"/>
</dbReference>
<keyword evidence="2 4" id="KW-0378">Hydrolase</keyword>
<dbReference type="HAMAP" id="MF_00562">
    <property type="entry name" value="Deacylase_DtdA"/>
    <property type="match status" value="1"/>
</dbReference>
<proteinExistence type="inferred from homology"/>
<evidence type="ECO:0000313" key="5">
    <source>
        <dbReference type="EMBL" id="HIP57372.1"/>
    </source>
</evidence>
<comment type="cofactor">
    <cofactor evidence="4">
        <name>Zn(2+)</name>
        <dbReference type="ChEBI" id="CHEBI:29105"/>
    </cofactor>
    <text evidence="4">Binds 2 Zn(2+) ions per subunit.</text>
</comment>
<comment type="function">
    <text evidence="4">D-aminoacyl-tRNA deacylase with broad substrate specificity. By recycling D-aminoacyl-tRNA to D-amino acids and free tRNA molecules, this enzyme counteracts the toxicity associated with the formation of D-aminoacyl-tRNA entities in vivo.</text>
</comment>
<keyword evidence="1 4" id="KW-0479">Metal-binding</keyword>
<dbReference type="SUPFAM" id="SSF142535">
    <property type="entry name" value="AF0625-like"/>
    <property type="match status" value="1"/>
</dbReference>
<dbReference type="Gene3D" id="3.40.630.50">
    <property type="entry name" value="AF0625-like"/>
    <property type="match status" value="1"/>
</dbReference>
<comment type="similarity">
    <text evidence="4">Belongs to the DtdA deacylase family.</text>
</comment>
<comment type="subunit">
    <text evidence="4">Monomer.</text>
</comment>
<dbReference type="PANTHER" id="PTHR34667:SF1">
    <property type="entry name" value="D-AMINOACYL-TRNA DEACYLASE"/>
    <property type="match status" value="1"/>
</dbReference>
<dbReference type="InterPro" id="IPR018033">
    <property type="entry name" value="Deacylase_DtdA_archaea"/>
</dbReference>